<reference evidence="3" key="1">
    <citation type="submission" date="2009-10" db="EMBL/GenBank/DDBJ databases">
        <title>The complete chromosome of Gordonia bronchialis DSM 43247.</title>
        <authorList>
            <consortium name="US DOE Joint Genome Institute (JGI-PGF)"/>
            <person name="Lucas S."/>
            <person name="Copeland A."/>
            <person name="Lapidus A."/>
            <person name="Glavina del Rio T."/>
            <person name="Dalin E."/>
            <person name="Tice H."/>
            <person name="Bruce D."/>
            <person name="Goodwin L."/>
            <person name="Pitluck S."/>
            <person name="Kyrpides N."/>
            <person name="Mavromatis K."/>
            <person name="Ivanova N."/>
            <person name="Ovchinnikova G."/>
            <person name="Saunders E."/>
            <person name="Brettin T."/>
            <person name="Detter J.C."/>
            <person name="Han C."/>
            <person name="Larimer F."/>
            <person name="Land M."/>
            <person name="Hauser L."/>
            <person name="Markowitz V."/>
            <person name="Cheng J.-F."/>
            <person name="Hugenholtz P."/>
            <person name="Woyke T."/>
            <person name="Wu D."/>
            <person name="Jando M."/>
            <person name="Schneider S."/>
            <person name="Goeker M."/>
            <person name="Klenk H.-P."/>
            <person name="Eisen J.A."/>
        </authorList>
    </citation>
    <scope>NUCLEOTIDE SEQUENCE [LARGE SCALE GENOMIC DNA]</scope>
    <source>
        <strain evidence="3">ATCC 25592 / DSM 43247 / BCRC 13721 / JCM 3198 / KCTC 3076 / NBRC 16047 / NCTC 10667</strain>
    </source>
</reference>
<feature type="transmembrane region" description="Helical" evidence="1">
    <location>
        <begin position="54"/>
        <end position="77"/>
    </location>
</feature>
<dbReference type="eggNOG" id="COG2141">
    <property type="taxonomic scope" value="Bacteria"/>
</dbReference>
<dbReference type="RefSeq" id="WP_012835493.1">
    <property type="nucleotide sequence ID" value="NC_013441.1"/>
</dbReference>
<feature type="transmembrane region" description="Helical" evidence="1">
    <location>
        <begin position="146"/>
        <end position="162"/>
    </location>
</feature>
<dbReference type="InterPro" id="IPR049713">
    <property type="entry name" value="Pr6Pr-like"/>
</dbReference>
<evidence type="ECO:0000256" key="1">
    <source>
        <dbReference type="SAM" id="Phobius"/>
    </source>
</evidence>
<gene>
    <name evidence="2" type="ordered locus">Gbro_3812</name>
</gene>
<sequence>MVVATSDDPGQTTDRSRLWWARLLRLAFAALGCAALIALPVYRWGAAGFTLANYFSYFTVLSNVATVIVLLVGALIAPNSPSWQWVRGAVTTMMVITGIVYALLLSGIDVNLNIDWINDVMHRVMPLVILIDWIVLRAWRLPDRSWLTWMAIPLIYGVYTLSRGPVVDWYFYPFIDPRTQGYVSMTISLVVVLIGMTLMSFGVYWLGTRGRNGR</sequence>
<accession>D0L360</accession>
<feature type="transmembrane region" description="Helical" evidence="1">
    <location>
        <begin position="182"/>
        <end position="206"/>
    </location>
</feature>
<evidence type="ECO:0000313" key="3">
    <source>
        <dbReference type="Proteomes" id="UP000001219"/>
    </source>
</evidence>
<dbReference type="HOGENOM" id="CLU_077680_1_0_11"/>
<evidence type="ECO:0000313" key="2">
    <source>
        <dbReference type="EMBL" id="ACY22990.1"/>
    </source>
</evidence>
<keyword evidence="3" id="KW-1185">Reference proteome</keyword>
<dbReference type="OrthoDB" id="9809977at2"/>
<dbReference type="STRING" id="526226.Gbro_3812"/>
<keyword evidence="1" id="KW-0472">Membrane</keyword>
<organism evidence="2 3">
    <name type="scientific">Gordonia bronchialis (strain ATCC 25592 / DSM 43247 / BCRC 13721 / JCM 3198 / KCTC 3076 / NBRC 16047 / NCTC 10667)</name>
    <name type="common">Rhodococcus bronchialis</name>
    <dbReference type="NCBI Taxonomy" id="526226"/>
    <lineage>
        <taxon>Bacteria</taxon>
        <taxon>Bacillati</taxon>
        <taxon>Actinomycetota</taxon>
        <taxon>Actinomycetes</taxon>
        <taxon>Mycobacteriales</taxon>
        <taxon>Gordoniaceae</taxon>
        <taxon>Gordonia</taxon>
    </lineage>
</organism>
<dbReference type="NCBIfam" id="NF038065">
    <property type="entry name" value="Pr6Pr"/>
    <property type="match status" value="1"/>
</dbReference>
<dbReference type="KEGG" id="gbr:Gbro_3812"/>
<evidence type="ECO:0008006" key="4">
    <source>
        <dbReference type="Google" id="ProtNLM"/>
    </source>
</evidence>
<dbReference type="AlphaFoldDB" id="D0L360"/>
<feature type="transmembrane region" description="Helical" evidence="1">
    <location>
        <begin position="23"/>
        <end position="42"/>
    </location>
</feature>
<dbReference type="Proteomes" id="UP000001219">
    <property type="component" value="Chromosome"/>
</dbReference>
<dbReference type="EMBL" id="CP001802">
    <property type="protein sequence ID" value="ACY22990.1"/>
    <property type="molecule type" value="Genomic_DNA"/>
</dbReference>
<keyword evidence="1" id="KW-1133">Transmembrane helix</keyword>
<name>D0L360_GORB4</name>
<feature type="transmembrane region" description="Helical" evidence="1">
    <location>
        <begin position="89"/>
        <end position="108"/>
    </location>
</feature>
<reference evidence="2 3" key="2">
    <citation type="journal article" date="2010" name="Stand. Genomic Sci.">
        <title>Complete genome sequence of Gordonia bronchialis type strain (3410).</title>
        <authorList>
            <person name="Ivanova N."/>
            <person name="Sikorski J."/>
            <person name="Jando M."/>
            <person name="Lapidus A."/>
            <person name="Nolan M."/>
            <person name="Lucas S."/>
            <person name="Del Rio T.G."/>
            <person name="Tice H."/>
            <person name="Copeland A."/>
            <person name="Cheng J.F."/>
            <person name="Chen F."/>
            <person name="Bruce D."/>
            <person name="Goodwin L."/>
            <person name="Pitluck S."/>
            <person name="Mavromatis K."/>
            <person name="Ovchinnikova G."/>
            <person name="Pati A."/>
            <person name="Chen A."/>
            <person name="Palaniappan K."/>
            <person name="Land M."/>
            <person name="Hauser L."/>
            <person name="Chang Y.J."/>
            <person name="Jeffries C.D."/>
            <person name="Chain P."/>
            <person name="Saunders E."/>
            <person name="Han C."/>
            <person name="Detter J.C."/>
            <person name="Brettin T."/>
            <person name="Rohde M."/>
            <person name="Goker M."/>
            <person name="Bristow J."/>
            <person name="Eisen J.A."/>
            <person name="Markowitz V."/>
            <person name="Hugenholtz P."/>
            <person name="Klenk H.P."/>
            <person name="Kyrpides N.C."/>
        </authorList>
    </citation>
    <scope>NUCLEOTIDE SEQUENCE [LARGE SCALE GENOMIC DNA]</scope>
    <source>
        <strain evidence="3">ATCC 25592 / DSM 43247 / BCRC 13721 / JCM 3198 / KCTC 3076 / NBRC 16047 / NCTC 10667</strain>
    </source>
</reference>
<protein>
    <recommendedName>
        <fullName evidence="4">Integral membrane protein</fullName>
    </recommendedName>
</protein>
<proteinExistence type="predicted"/>
<keyword evidence="1" id="KW-0812">Transmembrane</keyword>